<organism evidence="2 3">
    <name type="scientific">Burkholderia pseudomallei (strain 1710b)</name>
    <dbReference type="NCBI Taxonomy" id="320372"/>
    <lineage>
        <taxon>Bacteria</taxon>
        <taxon>Pseudomonadati</taxon>
        <taxon>Pseudomonadota</taxon>
        <taxon>Betaproteobacteria</taxon>
        <taxon>Burkholderiales</taxon>
        <taxon>Burkholderiaceae</taxon>
        <taxon>Burkholderia</taxon>
        <taxon>pseudomallei group</taxon>
    </lineage>
</organism>
<feature type="compositionally biased region" description="Basic residues" evidence="1">
    <location>
        <begin position="101"/>
        <end position="111"/>
    </location>
</feature>
<feature type="region of interest" description="Disordered" evidence="1">
    <location>
        <begin position="710"/>
        <end position="745"/>
    </location>
</feature>
<feature type="compositionally biased region" description="Low complexity" evidence="1">
    <location>
        <begin position="557"/>
        <end position="568"/>
    </location>
</feature>
<dbReference type="EMBL" id="CP000124">
    <property type="protein sequence ID" value="ABA49238.1"/>
    <property type="molecule type" value="Genomic_DNA"/>
</dbReference>
<feature type="compositionally biased region" description="Basic residues" evidence="1">
    <location>
        <begin position="128"/>
        <end position="142"/>
    </location>
</feature>
<feature type="compositionally biased region" description="Basic residues" evidence="1">
    <location>
        <begin position="264"/>
        <end position="279"/>
    </location>
</feature>
<feature type="compositionally biased region" description="Basic and acidic residues" evidence="1">
    <location>
        <begin position="455"/>
        <end position="467"/>
    </location>
</feature>
<feature type="compositionally biased region" description="Basic and acidic residues" evidence="1">
    <location>
        <begin position="143"/>
        <end position="163"/>
    </location>
</feature>
<proteinExistence type="predicted"/>
<feature type="compositionally biased region" description="Basic residues" evidence="1">
    <location>
        <begin position="170"/>
        <end position="233"/>
    </location>
</feature>
<dbReference type="AlphaFoldDB" id="Q3JS13"/>
<feature type="compositionally biased region" description="Basic residues" evidence="1">
    <location>
        <begin position="673"/>
        <end position="683"/>
    </location>
</feature>
<feature type="compositionally biased region" description="Low complexity" evidence="1">
    <location>
        <begin position="89"/>
        <end position="99"/>
    </location>
</feature>
<feature type="compositionally biased region" description="Basic residues" evidence="1">
    <location>
        <begin position="526"/>
        <end position="540"/>
    </location>
</feature>
<feature type="compositionally biased region" description="Basic residues" evidence="1">
    <location>
        <begin position="318"/>
        <end position="330"/>
    </location>
</feature>
<feature type="region of interest" description="Disordered" evidence="1">
    <location>
        <begin position="1192"/>
        <end position="1212"/>
    </location>
</feature>
<evidence type="ECO:0000313" key="2">
    <source>
        <dbReference type="EMBL" id="ABA49238.1"/>
    </source>
</evidence>
<dbReference type="KEGG" id="bpm:BURPS1710b_2246"/>
<dbReference type="EnsemblBacteria" id="ABA49238">
    <property type="protein sequence ID" value="ABA49238"/>
    <property type="gene ID" value="BURPS1710b_2246"/>
</dbReference>
<dbReference type="Proteomes" id="UP000002700">
    <property type="component" value="Chromosome I"/>
</dbReference>
<feature type="compositionally biased region" description="Basic residues" evidence="1">
    <location>
        <begin position="825"/>
        <end position="838"/>
    </location>
</feature>
<evidence type="ECO:0000256" key="1">
    <source>
        <dbReference type="SAM" id="MobiDB-lite"/>
    </source>
</evidence>
<feature type="compositionally biased region" description="Basic residues" evidence="1">
    <location>
        <begin position="574"/>
        <end position="583"/>
    </location>
</feature>
<feature type="compositionally biased region" description="Basic and acidic residues" evidence="1">
    <location>
        <begin position="368"/>
        <end position="379"/>
    </location>
</feature>
<evidence type="ECO:0000313" key="3">
    <source>
        <dbReference type="Proteomes" id="UP000002700"/>
    </source>
</evidence>
<feature type="compositionally biased region" description="Basic residues" evidence="1">
    <location>
        <begin position="43"/>
        <end position="86"/>
    </location>
</feature>
<feature type="region of interest" description="Disordered" evidence="1">
    <location>
        <begin position="368"/>
        <end position="608"/>
    </location>
</feature>
<sequence>MNRSRWHNAWQHAGPPAGKEAGSPTNGRFARVQPHAPDAATARRPHSSPGNRRHEKARQPSVRRRARNAGRHRAAIAACRHARRRTRADPAPAAGAGQARGRGHLRRRQRPRAGAWRLCRRGNAERGRVRRSLHVAVRRRGARRDSRDGGPARRVAHREELHGRPPQFRSRGRARARGGHSGRDRRRRGRRVAARAHRARAPPRHRRHRARAQARRRGRRARPHAGAGGRRREHGGGAARHDGRRARRLHDAGRRAIRLSPGRSRNRARAGHTRRKGRAAHGADAGRRAGRNARRGDRRRSVDRARRSGRAARERARRDARHGARHRAARGVRQPEPARRRGGACMGGHLPVRARHAGLLDFAAQAERRPARAARRADAGARVARRRRGEPGHSRGVRRSRPGRRLAAMGDGEHGERDGRRRAATRAACGRRCADRPRAGVDRTRCRRGRRRSGREHAARGERDARAARRRVSGAGRPARRARRRAAPGDRGQLRAVLRDGAGACGPSARRGAGSRRARLGERVSQRRRRDRRTGRREARRSHDARRIGARRRCVRARTVGGRQRACRMGGGRARGRRRRGAHRGHDAARGARELSGRARGGRARRRCGRRRVLAARVAAARGVAAHRALRWRASRPASPFGAGRRSVGRRRGARGRGVRAVGGPANGPSRACKGRARQRRPRRWRWRWRRTMSRDGGPMPIDAAMRAPRHAHRWSTPSGRGCRPPQQSRPWRDPPLTGRGPEKTPTLVRHAENAARVLAGQRIGGVREIAVALPPGELLQQEPIPQPRAVEARIQIAALAGIPVAGALRADHAIVLRQHDVRRERHQRAQQPRRSRHVQREAEPAPVARFRHARVEDRQIDARHVASVRDRDGAAHMHVDHDVNVLILRAHAAEPAHDRRDRFVRALPDHRHRLGGEPHVDAILFGLLVAEQVRVQIVRVRQVEQVLDEQRRAAVEPDVALHALGQPPFARQERHVGHERVARALRVAVPDPCVAESLDHRIAFGRLERRVRRGGHGGGGGQVRMPARCMDAPACAPQIARLRVDLPARRALADFEGMREGKPGVAQAKPVGHPVAFVAAARRADVVFVNGRHHLLPSHGNRSDSTGITRACCARGHAREHDASSFASACPSTCSSIANGERRSRAHRRNSAGPAPPVSAATPPRHSRFVAPRAAGAIATDAHSIGAPSRVSISTEAGAPSCGGVSRSVHG</sequence>
<accession>Q3JS13</accession>
<feature type="compositionally biased region" description="Basic residues" evidence="1">
    <location>
        <begin position="395"/>
        <end position="404"/>
    </location>
</feature>
<gene>
    <name evidence="2" type="ordered locus">BURPS1710b_2246</name>
</gene>
<feature type="compositionally biased region" description="Basic and acidic residues" evidence="1">
    <location>
        <begin position="299"/>
        <end position="317"/>
    </location>
</feature>
<feature type="region of interest" description="Disordered" evidence="1">
    <location>
        <begin position="1"/>
        <end position="347"/>
    </location>
</feature>
<protein>
    <submittedName>
        <fullName evidence="2">Uncharacterized protein</fullName>
    </submittedName>
</protein>
<dbReference type="HOGENOM" id="CLU_269569_0_0_4"/>
<feature type="compositionally biased region" description="Basic residues" evidence="1">
    <location>
        <begin position="445"/>
        <end position="454"/>
    </location>
</feature>
<name>Q3JS13_BURP1</name>
<feature type="region of interest" description="Disordered" evidence="1">
    <location>
        <begin position="1142"/>
        <end position="1166"/>
    </location>
</feature>
<feature type="compositionally biased region" description="Basic residues" evidence="1">
    <location>
        <begin position="288"/>
        <end position="298"/>
    </location>
</feature>
<feature type="compositionally biased region" description="Basic residues" evidence="1">
    <location>
        <begin position="647"/>
        <end position="658"/>
    </location>
</feature>
<feature type="compositionally biased region" description="Basic and acidic residues" evidence="1">
    <location>
        <begin position="432"/>
        <end position="444"/>
    </location>
</feature>
<feature type="compositionally biased region" description="Basic and acidic residues" evidence="1">
    <location>
        <begin position="584"/>
        <end position="597"/>
    </location>
</feature>
<feature type="region of interest" description="Disordered" evidence="1">
    <location>
        <begin position="823"/>
        <end position="845"/>
    </location>
</feature>
<feature type="compositionally biased region" description="Basic and acidic residues" evidence="1">
    <location>
        <begin position="411"/>
        <end position="421"/>
    </location>
</feature>
<reference evidence="2 3" key="1">
    <citation type="submission" date="2005-09" db="EMBL/GenBank/DDBJ databases">
        <authorList>
            <person name="Woods D.E."/>
            <person name="Nierman W.C."/>
        </authorList>
    </citation>
    <scope>NUCLEOTIDE SEQUENCE [LARGE SCALE GENOMIC DNA]</scope>
    <source>
        <strain evidence="2 3">1710b</strain>
    </source>
</reference>
<feature type="compositionally biased region" description="Basic residues" evidence="1">
    <location>
        <begin position="468"/>
        <end position="486"/>
    </location>
</feature>
<feature type="compositionally biased region" description="Low complexity" evidence="1">
    <location>
        <begin position="501"/>
        <end position="512"/>
    </location>
</feature>
<feature type="region of interest" description="Disordered" evidence="1">
    <location>
        <begin position="637"/>
        <end position="683"/>
    </location>
</feature>